<evidence type="ECO:0000256" key="2">
    <source>
        <dbReference type="SAM" id="SignalP"/>
    </source>
</evidence>
<accession>A0AB74UUU7</accession>
<evidence type="ECO:0000313" key="3">
    <source>
        <dbReference type="EMBL" id="XIA18514.1"/>
    </source>
</evidence>
<dbReference type="Pfam" id="PF11191">
    <property type="entry name" value="DUF2782"/>
    <property type="match status" value="1"/>
</dbReference>
<proteinExistence type="predicted"/>
<dbReference type="InterPro" id="IPR021357">
    <property type="entry name" value="DUF2782"/>
</dbReference>
<feature type="signal peptide" evidence="2">
    <location>
        <begin position="1"/>
        <end position="20"/>
    </location>
</feature>
<keyword evidence="2" id="KW-0732">Signal</keyword>
<evidence type="ECO:0000256" key="1">
    <source>
        <dbReference type="SAM" id="MobiDB-lite"/>
    </source>
</evidence>
<gene>
    <name evidence="3" type="ORF">ACFYG5_18475</name>
</gene>
<feature type="region of interest" description="Disordered" evidence="1">
    <location>
        <begin position="32"/>
        <end position="98"/>
    </location>
</feature>
<feature type="region of interest" description="Disordered" evidence="1">
    <location>
        <begin position="149"/>
        <end position="172"/>
    </location>
</feature>
<feature type="compositionally biased region" description="Basic and acidic residues" evidence="1">
    <location>
        <begin position="76"/>
        <end position="85"/>
    </location>
</feature>
<dbReference type="RefSeq" id="WP_395120304.1">
    <property type="nucleotide sequence ID" value="NZ_CP170721.1"/>
</dbReference>
<organism evidence="3">
    <name type="scientific">Rhodanobacter sp. FW102-FHT14D07</name>
    <dbReference type="NCBI Taxonomy" id="3351462"/>
    <lineage>
        <taxon>Bacteria</taxon>
        <taxon>Pseudomonadati</taxon>
        <taxon>Pseudomonadota</taxon>
        <taxon>Gammaproteobacteria</taxon>
        <taxon>Lysobacterales</taxon>
        <taxon>Rhodanobacteraceae</taxon>
        <taxon>Rhodanobacter</taxon>
    </lineage>
</organism>
<dbReference type="AlphaFoldDB" id="A0AB74UUU7"/>
<name>A0AB74UUU7_9GAMM</name>
<dbReference type="EMBL" id="CP170721">
    <property type="protein sequence ID" value="XIA18514.1"/>
    <property type="molecule type" value="Genomic_DNA"/>
</dbReference>
<reference evidence="3" key="1">
    <citation type="submission" date="2024-10" db="EMBL/GenBank/DDBJ databases">
        <authorList>
            <person name="Lesea H.P."/>
            <person name="Kuehl J.V."/>
            <person name="Chandonia J.-M."/>
        </authorList>
    </citation>
    <scope>NUCLEOTIDE SEQUENCE</scope>
    <source>
        <strain evidence="3">FW102-FHT14D07</strain>
    </source>
</reference>
<dbReference type="Gene3D" id="2.20.130.30">
    <property type="entry name" value="Protein of unknown function DUF2782"/>
    <property type="match status" value="1"/>
</dbReference>
<protein>
    <submittedName>
        <fullName evidence="3">DUF2782 domain-containing protein</fullName>
    </submittedName>
</protein>
<feature type="chain" id="PRO_5044503002" evidence="2">
    <location>
        <begin position="21"/>
        <end position="172"/>
    </location>
</feature>
<sequence length="172" mass="18139">MKIPAVPVVVATLLSTALFAAAVHAQTAAPGPALPPPGMNDPGVQANPPPATSAAPPASAPKPDLRPLTLPAMKSGDSRMGRPADEPEVQIRQQGENTVQEYSRNGRVYMVVVTPRHGLQQTYMVDPQGRLVDEHGQRRATPALYKVLEWGKSRPPAEPSDDTGAPASSSSR</sequence>